<evidence type="ECO:0000313" key="3">
    <source>
        <dbReference type="EMBL" id="KAH3668293.1"/>
    </source>
</evidence>
<dbReference type="InterPro" id="IPR051610">
    <property type="entry name" value="GPI/OXD"/>
</dbReference>
<dbReference type="RefSeq" id="XP_046062707.1">
    <property type="nucleotide sequence ID" value="XM_046202874.1"/>
</dbReference>
<evidence type="ECO:0000259" key="2">
    <source>
        <dbReference type="Pfam" id="PF07883"/>
    </source>
</evidence>
<dbReference type="Gene3D" id="2.60.120.10">
    <property type="entry name" value="Jelly Rolls"/>
    <property type="match status" value="1"/>
</dbReference>
<sequence length="139" mass="15522">MSTMPTKPLVLQTKKLDQPPEGFDDTSRGDVHWHTLFSSPETPTDQLTAGLGICPVGTGRLCKHRHKHAEIYYITEGIGEVTVDAETYEVSNGHTIYIPGDAEHGIKNVGNIPLKWFYVFAADSFSEIVYRFSHEQSSE</sequence>
<gene>
    <name evidence="3" type="ORF">OGAPHI_002047</name>
</gene>
<dbReference type="InterPro" id="IPR011051">
    <property type="entry name" value="RmlC_Cupin_sf"/>
</dbReference>
<dbReference type="EMBL" id="JAEUBE010000158">
    <property type="protein sequence ID" value="KAH3668293.1"/>
    <property type="molecule type" value="Genomic_DNA"/>
</dbReference>
<reference evidence="3" key="2">
    <citation type="submission" date="2021-01" db="EMBL/GenBank/DDBJ databases">
        <authorList>
            <person name="Schikora-Tamarit M.A."/>
        </authorList>
    </citation>
    <scope>NUCLEOTIDE SEQUENCE</scope>
    <source>
        <strain evidence="3">CBS6075</strain>
    </source>
</reference>
<dbReference type="OrthoDB" id="445803at2759"/>
<organism evidence="3 4">
    <name type="scientific">Ogataea philodendri</name>
    <dbReference type="NCBI Taxonomy" id="1378263"/>
    <lineage>
        <taxon>Eukaryota</taxon>
        <taxon>Fungi</taxon>
        <taxon>Dikarya</taxon>
        <taxon>Ascomycota</taxon>
        <taxon>Saccharomycotina</taxon>
        <taxon>Pichiomycetes</taxon>
        <taxon>Pichiales</taxon>
        <taxon>Pichiaceae</taxon>
        <taxon>Ogataea</taxon>
    </lineage>
</organism>
<reference evidence="3" key="1">
    <citation type="journal article" date="2021" name="Open Biol.">
        <title>Shared evolutionary footprints suggest mitochondrial oxidative damage underlies multiple complex I losses in fungi.</title>
        <authorList>
            <person name="Schikora-Tamarit M.A."/>
            <person name="Marcet-Houben M."/>
            <person name="Nosek J."/>
            <person name="Gabaldon T."/>
        </authorList>
    </citation>
    <scope>NUCLEOTIDE SEQUENCE</scope>
    <source>
        <strain evidence="3">CBS6075</strain>
    </source>
</reference>
<dbReference type="AlphaFoldDB" id="A0A9P8P9X7"/>
<name>A0A9P8P9X7_9ASCO</name>
<keyword evidence="1" id="KW-0479">Metal-binding</keyword>
<protein>
    <recommendedName>
        <fullName evidence="2">Cupin type-2 domain-containing protein</fullName>
    </recommendedName>
</protein>
<evidence type="ECO:0000313" key="4">
    <source>
        <dbReference type="Proteomes" id="UP000769157"/>
    </source>
</evidence>
<proteinExistence type="predicted"/>
<feature type="domain" description="Cupin type-2" evidence="2">
    <location>
        <begin position="62"/>
        <end position="120"/>
    </location>
</feature>
<dbReference type="GeneID" id="70234014"/>
<dbReference type="GO" id="GO:0046872">
    <property type="term" value="F:metal ion binding"/>
    <property type="evidence" value="ECO:0007669"/>
    <property type="project" value="UniProtKB-KW"/>
</dbReference>
<dbReference type="InterPro" id="IPR013096">
    <property type="entry name" value="Cupin_2"/>
</dbReference>
<dbReference type="PANTHER" id="PTHR35848:SF6">
    <property type="entry name" value="CUPIN TYPE-2 DOMAIN-CONTAINING PROTEIN"/>
    <property type="match status" value="1"/>
</dbReference>
<dbReference type="SUPFAM" id="SSF51182">
    <property type="entry name" value="RmlC-like cupins"/>
    <property type="match status" value="1"/>
</dbReference>
<dbReference type="Proteomes" id="UP000769157">
    <property type="component" value="Unassembled WGS sequence"/>
</dbReference>
<evidence type="ECO:0000256" key="1">
    <source>
        <dbReference type="ARBA" id="ARBA00022723"/>
    </source>
</evidence>
<dbReference type="InterPro" id="IPR014710">
    <property type="entry name" value="RmlC-like_jellyroll"/>
</dbReference>
<keyword evidence="4" id="KW-1185">Reference proteome</keyword>
<dbReference type="Pfam" id="PF07883">
    <property type="entry name" value="Cupin_2"/>
    <property type="match status" value="1"/>
</dbReference>
<dbReference type="PANTHER" id="PTHR35848">
    <property type="entry name" value="OXALATE-BINDING PROTEIN"/>
    <property type="match status" value="1"/>
</dbReference>
<accession>A0A9P8P9X7</accession>
<comment type="caution">
    <text evidence="3">The sequence shown here is derived from an EMBL/GenBank/DDBJ whole genome shotgun (WGS) entry which is preliminary data.</text>
</comment>